<dbReference type="STRING" id="1844.UG56_005180"/>
<evidence type="ECO:0000313" key="2">
    <source>
        <dbReference type="Proteomes" id="UP000033772"/>
    </source>
</evidence>
<dbReference type="Gene3D" id="3.30.428.10">
    <property type="entry name" value="HIT-like"/>
    <property type="match status" value="1"/>
</dbReference>
<gene>
    <name evidence="1" type="ORF">UG56_005180</name>
</gene>
<protein>
    <recommendedName>
        <fullName evidence="3">Diadenosine tetraphosphate hydrolase</fullName>
    </recommendedName>
</protein>
<evidence type="ECO:0008006" key="3">
    <source>
        <dbReference type="Google" id="ProtNLM"/>
    </source>
</evidence>
<dbReference type="AlphaFoldDB" id="A0A1J4N8A7"/>
<dbReference type="InterPro" id="IPR036265">
    <property type="entry name" value="HIT-like_sf"/>
</dbReference>
<dbReference type="SUPFAM" id="SSF54197">
    <property type="entry name" value="HIT-like"/>
    <property type="match status" value="1"/>
</dbReference>
<accession>A0A1J4N8A7</accession>
<dbReference type="OrthoDB" id="3867598at2"/>
<organism evidence="1 2">
    <name type="scientific">Nocardioides luteus</name>
    <dbReference type="NCBI Taxonomy" id="1844"/>
    <lineage>
        <taxon>Bacteria</taxon>
        <taxon>Bacillati</taxon>
        <taxon>Actinomycetota</taxon>
        <taxon>Actinomycetes</taxon>
        <taxon>Propionibacteriales</taxon>
        <taxon>Nocardioidaceae</taxon>
        <taxon>Nocardioides</taxon>
    </lineage>
</organism>
<dbReference type="Proteomes" id="UP000033772">
    <property type="component" value="Unassembled WGS sequence"/>
</dbReference>
<reference evidence="1" key="1">
    <citation type="submission" date="2016-10" db="EMBL/GenBank/DDBJ databases">
        <title>Draft Genome Sequence of Nocardioides luteus Strain BAFB, an Alkane-Degrading Bacterium Isolated from JP-7 Polluted Soil.</title>
        <authorList>
            <person name="Brown L."/>
            <person name="Ruiz O.N."/>
            <person name="Gunasekera T."/>
        </authorList>
    </citation>
    <scope>NUCLEOTIDE SEQUENCE [LARGE SCALE GENOMIC DNA]</scope>
    <source>
        <strain evidence="1">BAFB</strain>
    </source>
</reference>
<name>A0A1J4N8A7_9ACTN</name>
<proteinExistence type="predicted"/>
<dbReference type="RefSeq" id="WP_045549156.1">
    <property type="nucleotide sequence ID" value="NZ_JZDQ02000006.1"/>
</dbReference>
<comment type="caution">
    <text evidence="1">The sequence shown here is derived from an EMBL/GenBank/DDBJ whole genome shotgun (WGS) entry which is preliminary data.</text>
</comment>
<dbReference type="EMBL" id="JZDQ02000006">
    <property type="protein sequence ID" value="OIJ27755.1"/>
    <property type="molecule type" value="Genomic_DNA"/>
</dbReference>
<keyword evidence="2" id="KW-1185">Reference proteome</keyword>
<sequence>MAETADQIYARVQAGGDLPAPSVTEWDVFPWVVRDGEIAPKPLAPPAPEEPRNGEDGVDCNLCATDRPDVIWQDESWRVKHLKQSGLPVVLILEPLEHYDLPDLDEHQAAEFGVLTVRLVRIIESLPNIARCHAMRIGDGAEHLHMWFLARPKDLLSVRGSFSPDWDDILPPGPEEIWRADLAEVARKLATHGGEALV</sequence>
<evidence type="ECO:0000313" key="1">
    <source>
        <dbReference type="EMBL" id="OIJ27755.1"/>
    </source>
</evidence>